<keyword evidence="2" id="KW-0732">Signal</keyword>
<feature type="compositionally biased region" description="Low complexity" evidence="1">
    <location>
        <begin position="34"/>
        <end position="49"/>
    </location>
</feature>
<dbReference type="EMBL" id="RQVS01000004">
    <property type="protein sequence ID" value="RRJ87569.1"/>
    <property type="molecule type" value="Genomic_DNA"/>
</dbReference>
<sequence>MKLARALIAPAALLLALTGCAGGTATTEPTESVAAPASEAPIETTAETTAEPKDAAGALSDEEALQVGMDTYTDMYDAMFVVAENGHDNDGKLAALITGEQLEKLPELIASFENVDVKVEGSADMRNPQLISNTHDGTASTIDFAVCVDATGMTLSGSDGASEPGPLTTSHVTVTDADGAFKVSNVQTYTDQDLCA</sequence>
<reference evidence="3 4" key="1">
    <citation type="submission" date="2018-11" db="EMBL/GenBank/DDBJ databases">
        <title>YIM 102482-1 draft genome.</title>
        <authorList>
            <person name="Li G."/>
            <person name="Jiang Y."/>
        </authorList>
    </citation>
    <scope>NUCLEOTIDE SEQUENCE [LARGE SCALE GENOMIC DNA]</scope>
    <source>
        <strain evidence="3 4">YIM 102482-1</strain>
    </source>
</reference>
<protein>
    <recommendedName>
        <fullName evidence="5">Lipoprotein</fullName>
    </recommendedName>
</protein>
<name>A0A3P3W1K5_9MICO</name>
<evidence type="ECO:0000256" key="1">
    <source>
        <dbReference type="SAM" id="MobiDB-lite"/>
    </source>
</evidence>
<feature type="region of interest" description="Disordered" evidence="1">
    <location>
        <begin position="25"/>
        <end position="59"/>
    </location>
</feature>
<dbReference type="RefSeq" id="WP_124970602.1">
    <property type="nucleotide sequence ID" value="NZ_RQVS01000004.1"/>
</dbReference>
<dbReference type="PROSITE" id="PS51257">
    <property type="entry name" value="PROKAR_LIPOPROTEIN"/>
    <property type="match status" value="1"/>
</dbReference>
<evidence type="ECO:0000256" key="2">
    <source>
        <dbReference type="SAM" id="SignalP"/>
    </source>
</evidence>
<dbReference type="AlphaFoldDB" id="A0A3P3W1K5"/>
<evidence type="ECO:0008006" key="5">
    <source>
        <dbReference type="Google" id="ProtNLM"/>
    </source>
</evidence>
<dbReference type="Proteomes" id="UP000274391">
    <property type="component" value="Unassembled WGS sequence"/>
</dbReference>
<evidence type="ECO:0000313" key="3">
    <source>
        <dbReference type="EMBL" id="RRJ87569.1"/>
    </source>
</evidence>
<feature type="signal peptide" evidence="2">
    <location>
        <begin position="1"/>
        <end position="21"/>
    </location>
</feature>
<accession>A0A3P3W1K5</accession>
<feature type="chain" id="PRO_5039620243" description="Lipoprotein" evidence="2">
    <location>
        <begin position="22"/>
        <end position="196"/>
    </location>
</feature>
<organism evidence="3 4">
    <name type="scientific">Gulosibacter macacae</name>
    <dbReference type="NCBI Taxonomy" id="2488791"/>
    <lineage>
        <taxon>Bacteria</taxon>
        <taxon>Bacillati</taxon>
        <taxon>Actinomycetota</taxon>
        <taxon>Actinomycetes</taxon>
        <taxon>Micrococcales</taxon>
        <taxon>Microbacteriaceae</taxon>
        <taxon>Gulosibacter</taxon>
    </lineage>
</organism>
<proteinExistence type="predicted"/>
<evidence type="ECO:0000313" key="4">
    <source>
        <dbReference type="Proteomes" id="UP000274391"/>
    </source>
</evidence>
<gene>
    <name evidence="3" type="ORF">EG850_04510</name>
</gene>
<keyword evidence="4" id="KW-1185">Reference proteome</keyword>
<comment type="caution">
    <text evidence="3">The sequence shown here is derived from an EMBL/GenBank/DDBJ whole genome shotgun (WGS) entry which is preliminary data.</text>
</comment>